<evidence type="ECO:0000313" key="3">
    <source>
        <dbReference type="EMBL" id="RXK87360.1"/>
    </source>
</evidence>
<keyword evidence="3" id="KW-0808">Transferase</keyword>
<dbReference type="SUPFAM" id="SSF159283">
    <property type="entry name" value="Guanosine diphospho-D-mannose pyrophosphorylase/mannose-6-phosphate isomerase linker domain"/>
    <property type="match status" value="1"/>
</dbReference>
<gene>
    <name evidence="3" type="ORF">ESB13_11445</name>
</gene>
<dbReference type="GO" id="GO:0009298">
    <property type="term" value="P:GDP-mannose biosynthetic process"/>
    <property type="evidence" value="ECO:0007669"/>
    <property type="project" value="TreeGrafter"/>
</dbReference>
<sequence>MKVIHVVLSGGVGSRLWPLSRKERPKQYLPIINEQSLFQLCANRNRTVTDELIVVGNCDNYLLSRKDLEASGIDNYFEIIEAIPRNTAAAIAFAAFSVSPHDILFITPADHLISGQGEYELSVKEAIKLAEKGFLVTFGLKPTKPETGFGYIEYSENDVISFREKPDLETAAFFVESGKFLWNSGMFCFKASVYLEELKKFQPAVFEKAMNAWNERNGSYLPKIESAEIPSVSVDYAVMEHSDKIKVIPASFEWSDLGSFGALWEYYEQNSGNEHLFLNKNLLLKEGNKRIEVVGLEGIIVIETKDAIMILPKERTQDVKLVYERIERECPELL</sequence>
<dbReference type="InterPro" id="IPR029044">
    <property type="entry name" value="Nucleotide-diphossugar_trans"/>
</dbReference>
<feature type="domain" description="Nucleotidyl transferase" evidence="1">
    <location>
        <begin position="6"/>
        <end position="267"/>
    </location>
</feature>
<dbReference type="CDD" id="cd02509">
    <property type="entry name" value="GDP-M1P_Guanylyltransferase"/>
    <property type="match status" value="1"/>
</dbReference>
<dbReference type="Pfam" id="PF00483">
    <property type="entry name" value="NTP_transferase"/>
    <property type="match status" value="1"/>
</dbReference>
<feature type="domain" description="MannoseP isomerase/GMP-like beta-helix" evidence="2">
    <location>
        <begin position="281"/>
        <end position="325"/>
    </location>
</feature>
<dbReference type="SUPFAM" id="SSF53448">
    <property type="entry name" value="Nucleotide-diphospho-sugar transferases"/>
    <property type="match status" value="1"/>
</dbReference>
<dbReference type="InterPro" id="IPR051161">
    <property type="entry name" value="Mannose-6P_isomerase_type2"/>
</dbReference>
<proteinExistence type="predicted"/>
<dbReference type="RefSeq" id="WP_129003129.1">
    <property type="nucleotide sequence ID" value="NZ_SDHZ01000001.1"/>
</dbReference>
<dbReference type="Pfam" id="PF22640">
    <property type="entry name" value="ManC_GMP_beta-helix"/>
    <property type="match status" value="1"/>
</dbReference>
<accession>A0A4Q1DD84</accession>
<evidence type="ECO:0000259" key="2">
    <source>
        <dbReference type="Pfam" id="PF22640"/>
    </source>
</evidence>
<dbReference type="AlphaFoldDB" id="A0A4Q1DD84"/>
<dbReference type="Gene3D" id="3.90.550.10">
    <property type="entry name" value="Spore Coat Polysaccharide Biosynthesis Protein SpsA, Chain A"/>
    <property type="match status" value="1"/>
</dbReference>
<evidence type="ECO:0000259" key="1">
    <source>
        <dbReference type="Pfam" id="PF00483"/>
    </source>
</evidence>
<dbReference type="GO" id="GO:0004475">
    <property type="term" value="F:mannose-1-phosphate guanylyltransferase (GTP) activity"/>
    <property type="evidence" value="ECO:0007669"/>
    <property type="project" value="InterPro"/>
</dbReference>
<dbReference type="PANTHER" id="PTHR46390:SF1">
    <property type="entry name" value="MANNOSE-1-PHOSPHATE GUANYLYLTRANSFERASE"/>
    <property type="match status" value="1"/>
</dbReference>
<dbReference type="OrthoDB" id="9806359at2"/>
<organism evidence="3 4">
    <name type="scientific">Filimonas effusa</name>
    <dbReference type="NCBI Taxonomy" id="2508721"/>
    <lineage>
        <taxon>Bacteria</taxon>
        <taxon>Pseudomonadati</taxon>
        <taxon>Bacteroidota</taxon>
        <taxon>Chitinophagia</taxon>
        <taxon>Chitinophagales</taxon>
        <taxon>Chitinophagaceae</taxon>
        <taxon>Filimonas</taxon>
    </lineage>
</organism>
<keyword evidence="4" id="KW-1185">Reference proteome</keyword>
<dbReference type="Proteomes" id="UP000290545">
    <property type="component" value="Unassembled WGS sequence"/>
</dbReference>
<comment type="caution">
    <text evidence="3">The sequence shown here is derived from an EMBL/GenBank/DDBJ whole genome shotgun (WGS) entry which is preliminary data.</text>
</comment>
<dbReference type="EMBL" id="SDHZ01000001">
    <property type="protein sequence ID" value="RXK87360.1"/>
    <property type="molecule type" value="Genomic_DNA"/>
</dbReference>
<dbReference type="InterPro" id="IPR049577">
    <property type="entry name" value="GMPP_N"/>
</dbReference>
<name>A0A4Q1DD84_9BACT</name>
<reference evidence="3 4" key="1">
    <citation type="submission" date="2019-01" db="EMBL/GenBank/DDBJ databases">
        <title>Filimonas sp. strain TTM-71.</title>
        <authorList>
            <person name="Chen W.-M."/>
        </authorList>
    </citation>
    <scope>NUCLEOTIDE SEQUENCE [LARGE SCALE GENOMIC DNA]</scope>
    <source>
        <strain evidence="3 4">TTM-71</strain>
    </source>
</reference>
<evidence type="ECO:0000313" key="4">
    <source>
        <dbReference type="Proteomes" id="UP000290545"/>
    </source>
</evidence>
<keyword evidence="3" id="KW-0548">Nucleotidyltransferase</keyword>
<dbReference type="PANTHER" id="PTHR46390">
    <property type="entry name" value="MANNOSE-1-PHOSPHATE GUANYLYLTRANSFERASE"/>
    <property type="match status" value="1"/>
</dbReference>
<protein>
    <submittedName>
        <fullName evidence="3">Mannose-1-phosphate guanylyltransferase</fullName>
    </submittedName>
</protein>
<dbReference type="InterPro" id="IPR005835">
    <property type="entry name" value="NTP_transferase_dom"/>
</dbReference>
<dbReference type="InterPro" id="IPR054566">
    <property type="entry name" value="ManC/GMP-like_b-helix"/>
</dbReference>